<gene>
    <name evidence="3" type="ORF">C8D82_13823</name>
</gene>
<dbReference type="GO" id="GO:0000166">
    <property type="term" value="F:nucleotide binding"/>
    <property type="evidence" value="ECO:0007669"/>
    <property type="project" value="InterPro"/>
</dbReference>
<dbReference type="InterPro" id="IPR000683">
    <property type="entry name" value="Gfo/Idh/MocA-like_OxRdtase_N"/>
</dbReference>
<evidence type="ECO:0000313" key="3">
    <source>
        <dbReference type="EMBL" id="PVY36023.1"/>
    </source>
</evidence>
<name>A0A2U1AI16_9BACT</name>
<dbReference type="Proteomes" id="UP000245959">
    <property type="component" value="Unassembled WGS sequence"/>
</dbReference>
<dbReference type="PANTHER" id="PTHR43708:SF8">
    <property type="entry name" value="OXIDOREDUCTASE"/>
    <property type="match status" value="1"/>
</dbReference>
<dbReference type="EMBL" id="QEKH01000038">
    <property type="protein sequence ID" value="PVY36023.1"/>
    <property type="molecule type" value="Genomic_DNA"/>
</dbReference>
<keyword evidence="4" id="KW-1185">Reference proteome</keyword>
<dbReference type="OrthoDB" id="9815825at2"/>
<dbReference type="Gene3D" id="3.30.360.10">
    <property type="entry name" value="Dihydrodipicolinate Reductase, domain 2"/>
    <property type="match status" value="1"/>
</dbReference>
<proteinExistence type="predicted"/>
<dbReference type="RefSeq" id="WP_116885621.1">
    <property type="nucleotide sequence ID" value="NZ_CABMMC010000105.1"/>
</dbReference>
<feature type="domain" description="GFO/IDH/MocA-like oxidoreductase" evidence="2">
    <location>
        <begin position="132"/>
        <end position="252"/>
    </location>
</feature>
<evidence type="ECO:0000313" key="4">
    <source>
        <dbReference type="Proteomes" id="UP000245959"/>
    </source>
</evidence>
<dbReference type="Pfam" id="PF01408">
    <property type="entry name" value="GFO_IDH_MocA"/>
    <property type="match status" value="1"/>
</dbReference>
<dbReference type="SUPFAM" id="SSF55347">
    <property type="entry name" value="Glyceraldehyde-3-phosphate dehydrogenase-like, C-terminal domain"/>
    <property type="match status" value="1"/>
</dbReference>
<accession>A0A2U1AI16</accession>
<dbReference type="PANTHER" id="PTHR43708">
    <property type="entry name" value="CONSERVED EXPRESSED OXIDOREDUCTASE (EUROFUNG)"/>
    <property type="match status" value="1"/>
</dbReference>
<evidence type="ECO:0000259" key="2">
    <source>
        <dbReference type="Pfam" id="PF22725"/>
    </source>
</evidence>
<evidence type="ECO:0000259" key="1">
    <source>
        <dbReference type="Pfam" id="PF01408"/>
    </source>
</evidence>
<dbReference type="SUPFAM" id="SSF51735">
    <property type="entry name" value="NAD(P)-binding Rossmann-fold domains"/>
    <property type="match status" value="1"/>
</dbReference>
<dbReference type="AlphaFoldDB" id="A0A2U1AI16"/>
<sequence>MNRKVKTAIAGFGRSGCDIHARYLKTDPRFEVVAVADELDDRREDAVKAFGCKTFHNAKELIAAGGFELLVNATPSRFHVETSLAGLQAGFHVLSEKPSATTVAEFDAITAAAEKADKLFFPFQNSRFYPYFRKIREVIASGVLGRIICIRSNWSGYGRRWDWQTRQDQCAGNLFNTGPHPVDQALVLFGDATPQVFCRMAAYHFDFGGDANNFCALTLYGDGAPTIEIQVSSFQAYPQGEQYNIQGTLGGLTGGPSGLRWKYFDPARAPKHTLWKPWSDRRQYCSETLNWQEETWSFPDPSSNANGFTDLSAGVYDNIYDILVNGAQRIITLDQVRRQIYVMEEAHRQNPLPRIELN</sequence>
<dbReference type="Gene3D" id="3.40.50.720">
    <property type="entry name" value="NAD(P)-binding Rossmann-like Domain"/>
    <property type="match status" value="1"/>
</dbReference>
<dbReference type="InterPro" id="IPR036291">
    <property type="entry name" value="NAD(P)-bd_dom_sf"/>
</dbReference>
<dbReference type="InterPro" id="IPR055170">
    <property type="entry name" value="GFO_IDH_MocA-like_dom"/>
</dbReference>
<dbReference type="Pfam" id="PF22725">
    <property type="entry name" value="GFO_IDH_MocA_C3"/>
    <property type="match status" value="1"/>
</dbReference>
<dbReference type="GeneID" id="78296892"/>
<organism evidence="3 4">
    <name type="scientific">Victivallis vadensis</name>
    <dbReference type="NCBI Taxonomy" id="172901"/>
    <lineage>
        <taxon>Bacteria</taxon>
        <taxon>Pseudomonadati</taxon>
        <taxon>Lentisphaerota</taxon>
        <taxon>Lentisphaeria</taxon>
        <taxon>Victivallales</taxon>
        <taxon>Victivallaceae</taxon>
        <taxon>Victivallis</taxon>
    </lineage>
</organism>
<comment type="caution">
    <text evidence="3">The sequence shown here is derived from an EMBL/GenBank/DDBJ whole genome shotgun (WGS) entry which is preliminary data.</text>
</comment>
<dbReference type="InterPro" id="IPR051317">
    <property type="entry name" value="Gfo/Idh/MocA_oxidoreduct"/>
</dbReference>
<feature type="domain" description="Gfo/Idh/MocA-like oxidoreductase N-terminal" evidence="1">
    <location>
        <begin position="6"/>
        <end position="121"/>
    </location>
</feature>
<protein>
    <submittedName>
        <fullName evidence="3">Putative dehydrogenase</fullName>
    </submittedName>
</protein>
<reference evidence="3 4" key="1">
    <citation type="submission" date="2018-04" db="EMBL/GenBank/DDBJ databases">
        <title>Genomic Encyclopedia of Type Strains, Phase IV (KMG-IV): sequencing the most valuable type-strain genomes for metagenomic binning, comparative biology and taxonomic classification.</title>
        <authorList>
            <person name="Goeker M."/>
        </authorList>
    </citation>
    <scope>NUCLEOTIDE SEQUENCE [LARGE SCALE GENOMIC DNA]</scope>
    <source>
        <strain evidence="3 4">DSM 14823</strain>
    </source>
</reference>